<feature type="compositionally biased region" description="Polar residues" evidence="1">
    <location>
        <begin position="67"/>
        <end position="89"/>
    </location>
</feature>
<feature type="chain" id="PRO_5014151592" description="Secreted protein" evidence="2">
    <location>
        <begin position="19"/>
        <end position="89"/>
    </location>
</feature>
<feature type="region of interest" description="Disordered" evidence="1">
    <location>
        <begin position="57"/>
        <end position="89"/>
    </location>
</feature>
<evidence type="ECO:0008006" key="5">
    <source>
        <dbReference type="Google" id="ProtNLM"/>
    </source>
</evidence>
<keyword evidence="2" id="KW-0732">Signal</keyword>
<accession>A0A2I1DBE2</accession>
<dbReference type="RefSeq" id="XP_024695793.1">
    <property type="nucleotide sequence ID" value="XM_024842208.1"/>
</dbReference>
<dbReference type="AlphaFoldDB" id="A0A2I1DBE2"/>
<organism evidence="3 4">
    <name type="scientific">Aspergillus campestris (strain IBT 28561)</name>
    <dbReference type="NCBI Taxonomy" id="1392248"/>
    <lineage>
        <taxon>Eukaryota</taxon>
        <taxon>Fungi</taxon>
        <taxon>Dikarya</taxon>
        <taxon>Ascomycota</taxon>
        <taxon>Pezizomycotina</taxon>
        <taxon>Eurotiomycetes</taxon>
        <taxon>Eurotiomycetidae</taxon>
        <taxon>Eurotiales</taxon>
        <taxon>Aspergillaceae</taxon>
        <taxon>Aspergillus</taxon>
        <taxon>Aspergillus subgen. Circumdati</taxon>
    </lineage>
</organism>
<keyword evidence="4" id="KW-1185">Reference proteome</keyword>
<reference evidence="3" key="1">
    <citation type="submission" date="2016-12" db="EMBL/GenBank/DDBJ databases">
        <title>The genomes of Aspergillus section Nigri reveals drivers in fungal speciation.</title>
        <authorList>
            <consortium name="DOE Joint Genome Institute"/>
            <person name="Vesth T.C."/>
            <person name="Nybo J."/>
            <person name="Theobald S."/>
            <person name="Brandl J."/>
            <person name="Frisvad J.C."/>
            <person name="Nielsen K.F."/>
            <person name="Lyhne E.K."/>
            <person name="Kogle M.E."/>
            <person name="Kuo A."/>
            <person name="Riley R."/>
            <person name="Clum A."/>
            <person name="Nolan M."/>
            <person name="Lipzen A."/>
            <person name="Salamov A."/>
            <person name="Henrissat B."/>
            <person name="Wiebenga A."/>
            <person name="De vries R.P."/>
            <person name="Grigoriev I.V."/>
            <person name="Mortensen U.H."/>
            <person name="Andersen M.R."/>
            <person name="Baker S.E."/>
        </authorList>
    </citation>
    <scope>NUCLEOTIDE SEQUENCE</scope>
    <source>
        <strain evidence="3">IBT 28561</strain>
    </source>
</reference>
<dbReference type="Proteomes" id="UP000234254">
    <property type="component" value="Unassembled WGS sequence"/>
</dbReference>
<dbReference type="EMBL" id="MSFM01000002">
    <property type="protein sequence ID" value="PKY07199.1"/>
    <property type="molecule type" value="Genomic_DNA"/>
</dbReference>
<protein>
    <recommendedName>
        <fullName evidence="5">Secreted protein</fullName>
    </recommendedName>
</protein>
<proteinExistence type="predicted"/>
<comment type="caution">
    <text evidence="3">The sequence shown here is derived from an EMBL/GenBank/DDBJ whole genome shotgun (WGS) entry which is preliminary data.</text>
</comment>
<dbReference type="VEuPathDB" id="FungiDB:P168DRAFT_90160"/>
<name>A0A2I1DBE2_ASPC2</name>
<evidence type="ECO:0000313" key="4">
    <source>
        <dbReference type="Proteomes" id="UP000234254"/>
    </source>
</evidence>
<sequence length="89" mass="9705">MIPTHIASFLVTWQITSAHNTPTWIFIVEWRRGTPASCASRLLCRSLLCAEGTTTRHHSHQGAWGSDQRTAQSTIDGQSLASQPCASVA</sequence>
<evidence type="ECO:0000313" key="3">
    <source>
        <dbReference type="EMBL" id="PKY07199.1"/>
    </source>
</evidence>
<feature type="signal peptide" evidence="2">
    <location>
        <begin position="1"/>
        <end position="18"/>
    </location>
</feature>
<dbReference type="GeneID" id="36549737"/>
<evidence type="ECO:0000256" key="2">
    <source>
        <dbReference type="SAM" id="SignalP"/>
    </source>
</evidence>
<gene>
    <name evidence="3" type="ORF">P168DRAFT_90160</name>
</gene>
<evidence type="ECO:0000256" key="1">
    <source>
        <dbReference type="SAM" id="MobiDB-lite"/>
    </source>
</evidence>